<reference evidence="2" key="1">
    <citation type="submission" date="2025-08" db="UniProtKB">
        <authorList>
            <consortium name="Ensembl"/>
        </authorList>
    </citation>
    <scope>IDENTIFICATION</scope>
</reference>
<dbReference type="GO" id="GO:0005634">
    <property type="term" value="C:nucleus"/>
    <property type="evidence" value="ECO:0007669"/>
    <property type="project" value="TreeGrafter"/>
</dbReference>
<dbReference type="AlphaFoldDB" id="A0A3Q3K8B7"/>
<accession>A0A3Q3K8B7</accession>
<feature type="compositionally biased region" description="Low complexity" evidence="1">
    <location>
        <begin position="54"/>
        <end position="68"/>
    </location>
</feature>
<proteinExistence type="predicted"/>
<dbReference type="Pfam" id="PF15299">
    <property type="entry name" value="ALS2CR8"/>
    <property type="match status" value="1"/>
</dbReference>
<dbReference type="PANTHER" id="PTHR14694:SF1">
    <property type="entry name" value="CALCIUM-RESPONSIVE TRANSCRIPTION FACTOR"/>
    <property type="match status" value="1"/>
</dbReference>
<dbReference type="STRING" id="43700.ENSMALP00000024802"/>
<dbReference type="Ensembl" id="ENSMALT00000025270.1">
    <property type="protein sequence ID" value="ENSMALP00000024802.1"/>
    <property type="gene ID" value="ENSMALG00000017273.1"/>
</dbReference>
<reference evidence="2" key="2">
    <citation type="submission" date="2025-09" db="UniProtKB">
        <authorList>
            <consortium name="Ensembl"/>
        </authorList>
    </citation>
    <scope>IDENTIFICATION</scope>
</reference>
<dbReference type="RefSeq" id="XP_020473631.1">
    <property type="nucleotide sequence ID" value="XM_020617975.1"/>
</dbReference>
<name>A0A3Q3K8B7_MONAL</name>
<dbReference type="GeneID" id="109970426"/>
<sequence length="615" mass="67184">METFADGNHDVRRPEPNQSADPGSELLLGSASSLASSQTGASLSPAPPSDRSHPTSSASASTETNAPPATGPTPSKLSADSWMTSQLLATPPVLCQSQVIIVESGGQTVPCEHMVIVAGQSEGREAFVIPSSQDSGSSNSPAGPVVDIPVTTVTDYNSTSSMLLAEPAAAVSLDASACMKALPSSTPSWALRLHSAQKLGDSYRGFCCSETELEAILLLHKQQTGCVFGTRQSPSVDKPATRLMWKSQYIPYDGIPFINTGSRAIVMECQFGPRRKGLQPRKSSELSAEVTFRATCPARIYIKKVRKFPEFKVPTEPEADRKTVRLEQEKAFQCLKTQNLETGGVIRFYLQLPTEKAHLYHTEDLPPIPPPPADLTPPTTQPEEEEEMMEELVEQDGVIPSRLHPQVAERIKQLVAAGHHQVYTIRKQLRRFVEKELFKCDGLPDRHNLRFFPTINDIRNHIHESQKALGLTADTTEWSEDSTDPQMETVTLTLTPAAEVLDGSDTLPPEAFQLFSSLSSLQPRIFAQLQGILLPPPPLFPSSILQIPEVEASGSLGSEEELGEGQQVVLHNIDHRAALVGASVLQVEAKEEEEEEVKKKKKKLEDSTFTLNQQH</sequence>
<dbReference type="GO" id="GO:0000981">
    <property type="term" value="F:DNA-binding transcription factor activity, RNA polymerase II-specific"/>
    <property type="evidence" value="ECO:0007669"/>
    <property type="project" value="TreeGrafter"/>
</dbReference>
<evidence type="ECO:0000313" key="3">
    <source>
        <dbReference type="Proteomes" id="UP000261600"/>
    </source>
</evidence>
<dbReference type="InterPro" id="IPR029309">
    <property type="entry name" value="CaRF"/>
</dbReference>
<organism evidence="2 3">
    <name type="scientific">Monopterus albus</name>
    <name type="common">Swamp eel</name>
    <dbReference type="NCBI Taxonomy" id="43700"/>
    <lineage>
        <taxon>Eukaryota</taxon>
        <taxon>Metazoa</taxon>
        <taxon>Chordata</taxon>
        <taxon>Craniata</taxon>
        <taxon>Vertebrata</taxon>
        <taxon>Euteleostomi</taxon>
        <taxon>Actinopterygii</taxon>
        <taxon>Neopterygii</taxon>
        <taxon>Teleostei</taxon>
        <taxon>Neoteleostei</taxon>
        <taxon>Acanthomorphata</taxon>
        <taxon>Anabantaria</taxon>
        <taxon>Synbranchiformes</taxon>
        <taxon>Synbranchidae</taxon>
        <taxon>Monopterus</taxon>
    </lineage>
</organism>
<dbReference type="PANTHER" id="PTHR14694">
    <property type="entry name" value="CALCIUM-RESPONSIVE TRANSCRIPTION FACTOR"/>
    <property type="match status" value="1"/>
</dbReference>
<keyword evidence="3" id="KW-1185">Reference proteome</keyword>
<evidence type="ECO:0008006" key="4">
    <source>
        <dbReference type="Google" id="ProtNLM"/>
    </source>
</evidence>
<protein>
    <recommendedName>
        <fullName evidence="4">Calcium responsive transcription factor</fullName>
    </recommendedName>
</protein>
<dbReference type="GO" id="GO:0000978">
    <property type="term" value="F:RNA polymerase II cis-regulatory region sequence-specific DNA binding"/>
    <property type="evidence" value="ECO:0007669"/>
    <property type="project" value="TreeGrafter"/>
</dbReference>
<evidence type="ECO:0000313" key="2">
    <source>
        <dbReference type="Ensembl" id="ENSMALP00000024802.1"/>
    </source>
</evidence>
<feature type="compositionally biased region" description="Low complexity" evidence="1">
    <location>
        <begin position="23"/>
        <end position="44"/>
    </location>
</feature>
<feature type="region of interest" description="Disordered" evidence="1">
    <location>
        <begin position="590"/>
        <end position="615"/>
    </location>
</feature>
<evidence type="ECO:0000256" key="1">
    <source>
        <dbReference type="SAM" id="MobiDB-lite"/>
    </source>
</evidence>
<dbReference type="Proteomes" id="UP000261600">
    <property type="component" value="Unplaced"/>
</dbReference>
<feature type="region of interest" description="Disordered" evidence="1">
    <location>
        <begin position="1"/>
        <end position="79"/>
    </location>
</feature>